<gene>
    <name evidence="1" type="ORF">BVC71_01575</name>
</gene>
<dbReference type="Pfam" id="PF11390">
    <property type="entry name" value="FdsD"/>
    <property type="match status" value="1"/>
</dbReference>
<comment type="caution">
    <text evidence="1">The sequence shown here is derived from an EMBL/GenBank/DDBJ whole genome shotgun (WGS) entry which is preliminary data.</text>
</comment>
<name>A0A251X0G4_9RHOB</name>
<reference evidence="1 2" key="1">
    <citation type="submission" date="2016-12" db="EMBL/GenBank/DDBJ databases">
        <title>The draft genome sequence of HSLHS2.</title>
        <authorList>
            <person name="Hu D."/>
            <person name="Wang L."/>
            <person name="Shao Z."/>
        </authorList>
    </citation>
    <scope>NUCLEOTIDE SEQUENCE [LARGE SCALE GENOMIC DNA]</scope>
    <source>
        <strain evidence="1">MCCC 1A06712</strain>
    </source>
</reference>
<evidence type="ECO:0000313" key="1">
    <source>
        <dbReference type="EMBL" id="OUD10230.1"/>
    </source>
</evidence>
<dbReference type="EMBL" id="MSPP01000001">
    <property type="protein sequence ID" value="OUD10230.1"/>
    <property type="molecule type" value="Genomic_DNA"/>
</dbReference>
<keyword evidence="2" id="KW-1185">Reference proteome</keyword>
<proteinExistence type="predicted"/>
<organism evidence="1 2">
    <name type="scientific">Marivivens niveibacter</name>
    <dbReference type="NCBI Taxonomy" id="1930667"/>
    <lineage>
        <taxon>Bacteria</taxon>
        <taxon>Pseudomonadati</taxon>
        <taxon>Pseudomonadota</taxon>
        <taxon>Alphaproteobacteria</taxon>
        <taxon>Rhodobacterales</taxon>
        <taxon>Paracoccaceae</taxon>
        <taxon>Marivivens group</taxon>
        <taxon>Marivivens</taxon>
    </lineage>
</organism>
<sequence length="71" mass="8065">MKTEKMVYMVNQIATFFETQPGDDQADRVADHLHDFWEPRMREQLAAHLDAGGEGLSPLAYKGAKLLFQKA</sequence>
<dbReference type="AlphaFoldDB" id="A0A251X0G4"/>
<accession>A0A251X0G4</accession>
<dbReference type="OrthoDB" id="7409377at2"/>
<evidence type="ECO:0000313" key="2">
    <source>
        <dbReference type="Proteomes" id="UP000194664"/>
    </source>
</evidence>
<protein>
    <submittedName>
        <fullName evidence="1">Formate dehydrogenase</fullName>
    </submittedName>
</protein>
<dbReference type="InterPro" id="IPR021074">
    <property type="entry name" value="Formate_DH_dsu"/>
</dbReference>
<dbReference type="Proteomes" id="UP000194664">
    <property type="component" value="Unassembled WGS sequence"/>
</dbReference>
<dbReference type="RefSeq" id="WP_086449880.1">
    <property type="nucleotide sequence ID" value="NZ_MSPP01000001.1"/>
</dbReference>